<accession>A0A7W8NFZ7</accession>
<gene>
    <name evidence="1" type="ORF">HNQ08_001542</name>
</gene>
<dbReference type="EMBL" id="JACHFL010000003">
    <property type="protein sequence ID" value="MBB5362447.1"/>
    <property type="molecule type" value="Genomic_DNA"/>
</dbReference>
<dbReference type="RefSeq" id="WP_184129371.1">
    <property type="nucleotide sequence ID" value="NZ_JACHFL010000003.1"/>
</dbReference>
<dbReference type="Proteomes" id="UP000552709">
    <property type="component" value="Unassembled WGS sequence"/>
</dbReference>
<comment type="caution">
    <text evidence="1">The sequence shown here is derived from an EMBL/GenBank/DDBJ whole genome shotgun (WGS) entry which is preliminary data.</text>
</comment>
<reference evidence="1 2" key="1">
    <citation type="submission" date="2020-08" db="EMBL/GenBank/DDBJ databases">
        <title>Genomic Encyclopedia of Type Strains, Phase IV (KMG-IV): sequencing the most valuable type-strain genomes for metagenomic binning, comparative biology and taxonomic classification.</title>
        <authorList>
            <person name="Goeker M."/>
        </authorList>
    </citation>
    <scope>NUCLEOTIDE SEQUENCE [LARGE SCALE GENOMIC DNA]</scope>
    <source>
        <strain evidence="1 2">DSM 27939</strain>
    </source>
</reference>
<proteinExistence type="predicted"/>
<sequence>MHPSEMTPTEIGDQLARMYAADQSLSDDLPSEQECAALADYLGCHKEAQAAA</sequence>
<name>A0A7W8NFZ7_9DEIO</name>
<protein>
    <submittedName>
        <fullName evidence="1">Uncharacterized protein</fullName>
    </submittedName>
</protein>
<keyword evidence="2" id="KW-1185">Reference proteome</keyword>
<dbReference type="AlphaFoldDB" id="A0A7W8NFZ7"/>
<evidence type="ECO:0000313" key="1">
    <source>
        <dbReference type="EMBL" id="MBB5362447.1"/>
    </source>
</evidence>
<organism evidence="1 2">
    <name type="scientific">Deinococcus humi</name>
    <dbReference type="NCBI Taxonomy" id="662880"/>
    <lineage>
        <taxon>Bacteria</taxon>
        <taxon>Thermotogati</taxon>
        <taxon>Deinococcota</taxon>
        <taxon>Deinococci</taxon>
        <taxon>Deinococcales</taxon>
        <taxon>Deinococcaceae</taxon>
        <taxon>Deinococcus</taxon>
    </lineage>
</organism>
<evidence type="ECO:0000313" key="2">
    <source>
        <dbReference type="Proteomes" id="UP000552709"/>
    </source>
</evidence>